<dbReference type="InterPro" id="IPR050276">
    <property type="entry name" value="MshD_Acetyltransferase"/>
</dbReference>
<dbReference type="CDD" id="cd04301">
    <property type="entry name" value="NAT_SF"/>
    <property type="match status" value="1"/>
</dbReference>
<dbReference type="AlphaFoldDB" id="A0A0J6D184"/>
<accession>A0A0J6D184</accession>
<dbReference type="RefSeq" id="WP_048309117.1">
    <property type="nucleotide sequence ID" value="NZ_CP119526.1"/>
</dbReference>
<dbReference type="GO" id="GO:0016747">
    <property type="term" value="F:acyltransferase activity, transferring groups other than amino-acyl groups"/>
    <property type="evidence" value="ECO:0007669"/>
    <property type="project" value="InterPro"/>
</dbReference>
<comment type="caution">
    <text evidence="2">The sequence shown here is derived from an EMBL/GenBank/DDBJ whole genome shotgun (WGS) entry which is preliminary data.</text>
</comment>
<evidence type="ECO:0000313" key="2">
    <source>
        <dbReference type="EMBL" id="KMM38034.1"/>
    </source>
</evidence>
<dbReference type="SUPFAM" id="SSF55729">
    <property type="entry name" value="Acyl-CoA N-acyltransferases (Nat)"/>
    <property type="match status" value="1"/>
</dbReference>
<evidence type="ECO:0000259" key="1">
    <source>
        <dbReference type="PROSITE" id="PS51186"/>
    </source>
</evidence>
<name>A0A0J6D184_9BACL</name>
<evidence type="ECO:0000313" key="3">
    <source>
        <dbReference type="Proteomes" id="UP000035996"/>
    </source>
</evidence>
<dbReference type="Proteomes" id="UP000035996">
    <property type="component" value="Unassembled WGS sequence"/>
</dbReference>
<sequence>MEYTIRKMEERDVKPVQEVAKKSWNTTYEKIIPLEIQERFLKTAYNDEMMIKRLNGSYLYIAEKDQQIVGFANFSTVKEEGEVELGAIYLYPEYQGKGIGTALLHEGIKNLKGVKSIYINVEKENSIGTNFYHAKGFKVISEFDDNLEGHITKMFRMVLSI</sequence>
<dbReference type="EMBL" id="LELK01000001">
    <property type="protein sequence ID" value="KMM38034.1"/>
    <property type="molecule type" value="Genomic_DNA"/>
</dbReference>
<dbReference type="OrthoDB" id="794462at2"/>
<dbReference type="PANTHER" id="PTHR43617:SF22">
    <property type="entry name" value="L-AMINO ACID N-ACETYLTRANSFERASE AAAT"/>
    <property type="match status" value="1"/>
</dbReference>
<dbReference type="InterPro" id="IPR016181">
    <property type="entry name" value="Acyl_CoA_acyltransferase"/>
</dbReference>
<dbReference type="InterPro" id="IPR000182">
    <property type="entry name" value="GNAT_dom"/>
</dbReference>
<organism evidence="2 3">
    <name type="scientific">Guptibacillus hwajinpoensis</name>
    <dbReference type="NCBI Taxonomy" id="208199"/>
    <lineage>
        <taxon>Bacteria</taxon>
        <taxon>Bacillati</taxon>
        <taxon>Bacillota</taxon>
        <taxon>Bacilli</taxon>
        <taxon>Bacillales</taxon>
        <taxon>Guptibacillaceae</taxon>
        <taxon>Guptibacillus</taxon>
    </lineage>
</organism>
<dbReference type="PATRIC" id="fig|157733.3.peg.2516"/>
<feature type="domain" description="N-acetyltransferase" evidence="1">
    <location>
        <begin position="3"/>
        <end position="161"/>
    </location>
</feature>
<dbReference type="STRING" id="157733.AB986_01535"/>
<dbReference type="PROSITE" id="PS51186">
    <property type="entry name" value="GNAT"/>
    <property type="match status" value="1"/>
</dbReference>
<dbReference type="Gene3D" id="3.40.630.30">
    <property type="match status" value="1"/>
</dbReference>
<protein>
    <submittedName>
        <fullName evidence="2">GNAT family acetyltransferase</fullName>
    </submittedName>
</protein>
<reference evidence="2" key="1">
    <citation type="submission" date="2015-06" db="EMBL/GenBank/DDBJ databases">
        <authorList>
            <person name="Liu B."/>
            <person name="Wang J."/>
            <person name="Zhu Y."/>
            <person name="Liu G."/>
            <person name="Chen Q."/>
            <person name="Zheng C."/>
            <person name="Che J."/>
            <person name="Ge C."/>
            <person name="Shi H."/>
            <person name="Pan Z."/>
            <person name="Liu X."/>
        </authorList>
    </citation>
    <scope>NUCLEOTIDE SEQUENCE [LARGE SCALE GENOMIC DNA]</scope>
    <source>
        <strain evidence="2">DSM 16346</strain>
    </source>
</reference>
<proteinExistence type="predicted"/>
<keyword evidence="3" id="KW-1185">Reference proteome</keyword>
<dbReference type="Pfam" id="PF00583">
    <property type="entry name" value="Acetyltransf_1"/>
    <property type="match status" value="1"/>
</dbReference>
<dbReference type="PANTHER" id="PTHR43617">
    <property type="entry name" value="L-AMINO ACID N-ACETYLTRANSFERASE"/>
    <property type="match status" value="1"/>
</dbReference>
<gene>
    <name evidence="2" type="ORF">AB986_01535</name>
</gene>